<dbReference type="AlphaFoldDB" id="E1RI68"/>
<evidence type="ECO:0000313" key="1">
    <source>
        <dbReference type="EMBL" id="ADN36533.1"/>
    </source>
</evidence>
<dbReference type="EMBL" id="CP002117">
    <property type="protein sequence ID" value="ADN36533.1"/>
    <property type="molecule type" value="Genomic_DNA"/>
</dbReference>
<gene>
    <name evidence="1" type="ordered locus">Mpet_1780</name>
</gene>
<dbReference type="KEGG" id="mpi:Mpet_1780"/>
<dbReference type="STRING" id="679926.Mpet_1780"/>
<dbReference type="eggNOG" id="arCOG11246">
    <property type="taxonomic scope" value="Archaea"/>
</dbReference>
<sequence precursor="true">MKKRRFCIFLSALLLIAITFVPCVNAYQASSYGTNYYDGMDTRSIAQNARSELSSMGYSSSYYLNEDADDAYNRMASDQVFFFFGHGAPGRILFKESSGDPMEAITADNPSLLKISDYSYSSLHDIALAVYLSCNSANSDATNGNLLDESESKGVDSSVGFSNYITQGQAAWWSDKFWSYLDEQYTLNGAVEWALIDVRLQYGLLNPGGIDSYVIEGDEDIIIDPAMSGS</sequence>
<dbReference type="GeneID" id="9744255"/>
<reference evidence="1 2" key="1">
    <citation type="journal article" date="2010" name="Stand. Genomic Sci.">
        <title>Complete genome sequence of Methanoplanus petrolearius type strain (SEBR 4847).</title>
        <authorList>
            <person name="Brambilla E."/>
            <person name="Djao O.D."/>
            <person name="Daligault H."/>
            <person name="Lapidus A."/>
            <person name="Lucas S."/>
            <person name="Hammon N."/>
            <person name="Nolan M."/>
            <person name="Tice H."/>
            <person name="Cheng J.F."/>
            <person name="Han C."/>
            <person name="Tapia R."/>
            <person name="Goodwin L."/>
            <person name="Pitluck S."/>
            <person name="Liolios K."/>
            <person name="Ivanova N."/>
            <person name="Mavromatis K."/>
            <person name="Mikhailova N."/>
            <person name="Pati A."/>
            <person name="Chen A."/>
            <person name="Palaniappan K."/>
            <person name="Land M."/>
            <person name="Hauser L."/>
            <person name="Chang Y.J."/>
            <person name="Jeffries C.D."/>
            <person name="Rohde M."/>
            <person name="Spring S."/>
            <person name="Sikorski J."/>
            <person name="Goker M."/>
            <person name="Woyke T."/>
            <person name="Bristow J."/>
            <person name="Eisen J.A."/>
            <person name="Markowitz V."/>
            <person name="Hugenholtz P."/>
            <person name="Kyrpides N.C."/>
            <person name="Klenk H.P."/>
        </authorList>
    </citation>
    <scope>NUCLEOTIDE SEQUENCE [LARGE SCALE GENOMIC DNA]</scope>
    <source>
        <strain evidence="2">DSM 11571 / OCM 486 / SEBR 4847</strain>
    </source>
</reference>
<dbReference type="HOGENOM" id="CLU_104920_0_0_2"/>
<dbReference type="OrthoDB" id="112198at2157"/>
<organism evidence="1 2">
    <name type="scientific">Methanolacinia petrolearia (strain DSM 11571 / OCM 486 / SEBR 4847)</name>
    <name type="common">Methanoplanus petrolearius</name>
    <dbReference type="NCBI Taxonomy" id="679926"/>
    <lineage>
        <taxon>Archaea</taxon>
        <taxon>Methanobacteriati</taxon>
        <taxon>Methanobacteriota</taxon>
        <taxon>Stenosarchaea group</taxon>
        <taxon>Methanomicrobia</taxon>
        <taxon>Methanomicrobiales</taxon>
        <taxon>Methanomicrobiaceae</taxon>
        <taxon>Methanolacinia</taxon>
    </lineage>
</organism>
<dbReference type="RefSeq" id="WP_013329710.1">
    <property type="nucleotide sequence ID" value="NC_014507.1"/>
</dbReference>
<protein>
    <recommendedName>
        <fullName evidence="3">CHAT domain-containing protein</fullName>
    </recommendedName>
</protein>
<accession>E1RI68</accession>
<name>E1RI68_METP4</name>
<evidence type="ECO:0000313" key="2">
    <source>
        <dbReference type="Proteomes" id="UP000006565"/>
    </source>
</evidence>
<evidence type="ECO:0008006" key="3">
    <source>
        <dbReference type="Google" id="ProtNLM"/>
    </source>
</evidence>
<dbReference type="Proteomes" id="UP000006565">
    <property type="component" value="Chromosome"/>
</dbReference>
<proteinExistence type="predicted"/>
<keyword evidence="2" id="KW-1185">Reference proteome</keyword>